<reference evidence="2 3" key="1">
    <citation type="journal article" date="2016" name="Nat. Commun.">
        <title>Thousands of microbial genomes shed light on interconnected biogeochemical processes in an aquifer system.</title>
        <authorList>
            <person name="Anantharaman K."/>
            <person name="Brown C.T."/>
            <person name="Hug L.A."/>
            <person name="Sharon I."/>
            <person name="Castelle C.J."/>
            <person name="Probst A.J."/>
            <person name="Thomas B.C."/>
            <person name="Singh A."/>
            <person name="Wilkins M.J."/>
            <person name="Karaoz U."/>
            <person name="Brodie E.L."/>
            <person name="Williams K.H."/>
            <person name="Hubbard S.S."/>
            <person name="Banfield J.F."/>
        </authorList>
    </citation>
    <scope>NUCLEOTIDE SEQUENCE [LARGE SCALE GENOMIC DNA]</scope>
</reference>
<sequence>MSDLNKTGRTNAAVYGLGFVGAVVYYLQQATTFTGGLIGIIKAILWPALLVYELLGYLQM</sequence>
<name>A0A1F7XJU4_9BACT</name>
<dbReference type="EMBL" id="MGFU01000003">
    <property type="protein sequence ID" value="OGM14555.1"/>
    <property type="molecule type" value="Genomic_DNA"/>
</dbReference>
<gene>
    <name evidence="2" type="ORF">A2V80_01330</name>
</gene>
<feature type="transmembrane region" description="Helical" evidence="1">
    <location>
        <begin position="34"/>
        <end position="55"/>
    </location>
</feature>
<feature type="transmembrane region" description="Helical" evidence="1">
    <location>
        <begin position="12"/>
        <end position="28"/>
    </location>
</feature>
<evidence type="ECO:0000313" key="3">
    <source>
        <dbReference type="Proteomes" id="UP000179013"/>
    </source>
</evidence>
<accession>A0A1F7XJU4</accession>
<protein>
    <submittedName>
        <fullName evidence="2">Uncharacterized protein</fullName>
    </submittedName>
</protein>
<proteinExistence type="predicted"/>
<keyword evidence="1" id="KW-0812">Transmembrane</keyword>
<keyword evidence="1" id="KW-1133">Transmembrane helix</keyword>
<evidence type="ECO:0000313" key="2">
    <source>
        <dbReference type="EMBL" id="OGM14555.1"/>
    </source>
</evidence>
<comment type="caution">
    <text evidence="2">The sequence shown here is derived from an EMBL/GenBank/DDBJ whole genome shotgun (WGS) entry which is preliminary data.</text>
</comment>
<keyword evidence="1" id="KW-0472">Membrane</keyword>
<dbReference type="Proteomes" id="UP000179013">
    <property type="component" value="Unassembled WGS sequence"/>
</dbReference>
<dbReference type="AlphaFoldDB" id="A0A1F7XJU4"/>
<organism evidence="2 3">
    <name type="scientific">Candidatus Woesebacteria bacterium RBG_16_39_8b</name>
    <dbReference type="NCBI Taxonomy" id="1802482"/>
    <lineage>
        <taxon>Bacteria</taxon>
        <taxon>Candidatus Woeseibacteriota</taxon>
    </lineage>
</organism>
<evidence type="ECO:0000256" key="1">
    <source>
        <dbReference type="SAM" id="Phobius"/>
    </source>
</evidence>